<proteinExistence type="predicted"/>
<dbReference type="RefSeq" id="WP_281840171.1">
    <property type="nucleotide sequence ID" value="NZ_BROH01000001.1"/>
</dbReference>
<gene>
    <name evidence="4" type="ORF">STA1M1_00720</name>
</gene>
<dbReference type="CDD" id="cd02440">
    <property type="entry name" value="AdoMet_MTases"/>
    <property type="match status" value="1"/>
</dbReference>
<dbReference type="PANTHER" id="PTHR43861">
    <property type="entry name" value="TRANS-ACONITATE 2-METHYLTRANSFERASE-RELATED"/>
    <property type="match status" value="1"/>
</dbReference>
<organism evidence="4 5">
    <name type="scientific">Sinisalibacter aestuarii</name>
    <dbReference type="NCBI Taxonomy" id="2949426"/>
    <lineage>
        <taxon>Bacteria</taxon>
        <taxon>Pseudomonadati</taxon>
        <taxon>Pseudomonadota</taxon>
        <taxon>Alphaproteobacteria</taxon>
        <taxon>Rhodobacterales</taxon>
        <taxon>Roseobacteraceae</taxon>
        <taxon>Sinisalibacter</taxon>
    </lineage>
</organism>
<accession>A0ABQ5LN47</accession>
<dbReference type="Proteomes" id="UP001144205">
    <property type="component" value="Unassembled WGS sequence"/>
</dbReference>
<keyword evidence="1 4" id="KW-0489">Methyltransferase</keyword>
<protein>
    <submittedName>
        <fullName evidence="4">Methyltransferase</fullName>
    </submittedName>
</protein>
<dbReference type="EMBL" id="BROH01000001">
    <property type="protein sequence ID" value="GKY86203.1"/>
    <property type="molecule type" value="Genomic_DNA"/>
</dbReference>
<dbReference type="InterPro" id="IPR029063">
    <property type="entry name" value="SAM-dependent_MTases_sf"/>
</dbReference>
<dbReference type="PANTHER" id="PTHR43861:SF1">
    <property type="entry name" value="TRANS-ACONITATE 2-METHYLTRANSFERASE"/>
    <property type="match status" value="1"/>
</dbReference>
<dbReference type="Gene3D" id="3.40.50.150">
    <property type="entry name" value="Vaccinia Virus protein VP39"/>
    <property type="match status" value="1"/>
</dbReference>
<evidence type="ECO:0000313" key="4">
    <source>
        <dbReference type="EMBL" id="GKY86203.1"/>
    </source>
</evidence>
<feature type="domain" description="Methyltransferase" evidence="3">
    <location>
        <begin position="43"/>
        <end position="132"/>
    </location>
</feature>
<evidence type="ECO:0000256" key="2">
    <source>
        <dbReference type="ARBA" id="ARBA00022679"/>
    </source>
</evidence>
<evidence type="ECO:0000256" key="1">
    <source>
        <dbReference type="ARBA" id="ARBA00022603"/>
    </source>
</evidence>
<dbReference type="GO" id="GO:0032259">
    <property type="term" value="P:methylation"/>
    <property type="evidence" value="ECO:0007669"/>
    <property type="project" value="UniProtKB-KW"/>
</dbReference>
<keyword evidence="5" id="KW-1185">Reference proteome</keyword>
<name>A0ABQ5LN47_9RHOB</name>
<comment type="caution">
    <text evidence="4">The sequence shown here is derived from an EMBL/GenBank/DDBJ whole genome shotgun (WGS) entry which is preliminary data.</text>
</comment>
<sequence length="199" mass="21294">MSDAGTIRFYDEAAKRFDTLRADGPVAPALARFMAQLAPGASVLDLGCGPGISAAHLIREGFDVTALDASASLLDVARRLAPEAHFVHAGFDALDAVAAYDAVWANFALLHAPRAEMPGHLAAIARALRPEGLFHLSMLTGTGEQRDDLDRAYTYYTPEDLRRLTEAAGFVELDAETGTQTGMGGKTEPFIALLLRRLP</sequence>
<dbReference type="Pfam" id="PF13649">
    <property type="entry name" value="Methyltransf_25"/>
    <property type="match status" value="1"/>
</dbReference>
<keyword evidence="2" id="KW-0808">Transferase</keyword>
<dbReference type="SUPFAM" id="SSF53335">
    <property type="entry name" value="S-adenosyl-L-methionine-dependent methyltransferases"/>
    <property type="match status" value="1"/>
</dbReference>
<evidence type="ECO:0000313" key="5">
    <source>
        <dbReference type="Proteomes" id="UP001144205"/>
    </source>
</evidence>
<reference evidence="4" key="1">
    <citation type="journal article" date="2023" name="Int. J. Syst. Evol. Microbiol.">
        <title>Sinisalibacter aestuarii sp. nov., isolated from estuarine sediment of the Arakawa River.</title>
        <authorList>
            <person name="Arafat S.T."/>
            <person name="Hirano S."/>
            <person name="Sato A."/>
            <person name="Takeuchi K."/>
            <person name="Yasuda T."/>
            <person name="Terahara T."/>
            <person name="Hamada M."/>
            <person name="Kobayashi T."/>
        </authorList>
    </citation>
    <scope>NUCLEOTIDE SEQUENCE</scope>
    <source>
        <strain evidence="4">B-399</strain>
    </source>
</reference>
<evidence type="ECO:0000259" key="3">
    <source>
        <dbReference type="Pfam" id="PF13649"/>
    </source>
</evidence>
<dbReference type="GO" id="GO:0008168">
    <property type="term" value="F:methyltransferase activity"/>
    <property type="evidence" value="ECO:0007669"/>
    <property type="project" value="UniProtKB-KW"/>
</dbReference>
<dbReference type="InterPro" id="IPR041698">
    <property type="entry name" value="Methyltransf_25"/>
</dbReference>